<organism evidence="1 2">
    <name type="scientific">Actinomyces oris</name>
    <dbReference type="NCBI Taxonomy" id="544580"/>
    <lineage>
        <taxon>Bacteria</taxon>
        <taxon>Bacillati</taxon>
        <taxon>Actinomycetota</taxon>
        <taxon>Actinomycetes</taxon>
        <taxon>Actinomycetales</taxon>
        <taxon>Actinomycetaceae</taxon>
        <taxon>Actinomyces</taxon>
    </lineage>
</organism>
<dbReference type="EMBL" id="MSKJ01000039">
    <property type="protein sequence ID" value="OLO42984.1"/>
    <property type="molecule type" value="Genomic_DNA"/>
</dbReference>
<accession>A0A1Q8V4I4</accession>
<comment type="caution">
    <text evidence="1">The sequence shown here is derived from an EMBL/GenBank/DDBJ whole genome shotgun (WGS) entry which is preliminary data.</text>
</comment>
<sequence>MSEISLSPALSRAFEDRVDLGSWACFTSSLARFLDEVCRPLARRGEAVEAVIDPSGGTLLLTAPVPMVKAEELVPQGRWSQLLSRLPLSTPPAPSPDLPGVVLVGRTDGIEVSLPELDAQGRVLLGPTERRILGAIGWQESHHVFARLLSDGDEAADLVTRILIEVLEVAHPADLDYLLRAHSDVS</sequence>
<dbReference type="OrthoDB" id="3257997at2"/>
<proteinExistence type="predicted"/>
<dbReference type="AlphaFoldDB" id="A0A1Q8V4I4"/>
<reference evidence="1 2" key="1">
    <citation type="submission" date="2016-12" db="EMBL/GenBank/DDBJ databases">
        <title>Genomic Comparison of strains in the 'Actinomyces naeslundii' Group.</title>
        <authorList>
            <person name="Mughal S.R."/>
            <person name="Do T."/>
            <person name="Gilbert S.C."/>
            <person name="Witherden E.A."/>
            <person name="Didelot X."/>
            <person name="Beighton D."/>
        </authorList>
    </citation>
    <scope>NUCLEOTIDE SEQUENCE [LARGE SCALE GENOMIC DNA]</scope>
    <source>
        <strain evidence="1 2">CCUG 33920</strain>
    </source>
</reference>
<name>A0A1Q8V4I4_9ACTO</name>
<evidence type="ECO:0000313" key="1">
    <source>
        <dbReference type="EMBL" id="OLO42984.1"/>
    </source>
</evidence>
<gene>
    <name evidence="1" type="ORF">BKH29_12420</name>
</gene>
<dbReference type="RefSeq" id="WP_075377622.1">
    <property type="nucleotide sequence ID" value="NZ_MSKJ01000039.1"/>
</dbReference>
<evidence type="ECO:0000313" key="2">
    <source>
        <dbReference type="Proteomes" id="UP000186857"/>
    </source>
</evidence>
<dbReference type="Proteomes" id="UP000186857">
    <property type="component" value="Unassembled WGS sequence"/>
</dbReference>
<protein>
    <submittedName>
        <fullName evidence="1">Uncharacterized protein</fullName>
    </submittedName>
</protein>